<protein>
    <submittedName>
        <fullName evidence="2">Glycosyl transferase family 2</fullName>
    </submittedName>
</protein>
<reference evidence="2" key="2">
    <citation type="submission" date="2009-09" db="EMBL/GenBank/DDBJ databases">
        <title>Complete sequence of chromosome of Candidatus Accumulibacter phosphatis clade IIA str. UW-1.</title>
        <authorList>
            <consortium name="US DOE Joint Genome Institute"/>
            <person name="Martin H.G."/>
            <person name="Ivanova N."/>
            <person name="Kunin V."/>
            <person name="Warnecke F."/>
            <person name="Barry K."/>
            <person name="He S."/>
            <person name="Salamov A."/>
            <person name="Szeto E."/>
            <person name="Dalin E."/>
            <person name="Pangilinan J.L."/>
            <person name="Lapidus A."/>
            <person name="Lowry S."/>
            <person name="Kyrpides N.C."/>
            <person name="McMahon K.D."/>
            <person name="Hugenholtz P."/>
        </authorList>
    </citation>
    <scope>NUCLEOTIDE SEQUENCE [LARGE SCALE GENOMIC DNA]</scope>
    <source>
        <strain evidence="2">UW-1</strain>
    </source>
</reference>
<evidence type="ECO:0000313" key="2">
    <source>
        <dbReference type="EMBL" id="ACV34678.1"/>
    </source>
</evidence>
<dbReference type="PANTHER" id="PTHR22916">
    <property type="entry name" value="GLYCOSYLTRANSFERASE"/>
    <property type="match status" value="1"/>
</dbReference>
<sequence>MDSGISGIISCYNSEAFIANTLDSIFNQTTALSSLIIVDDCSSDATIDAVHRYVTARGLDAGTVSVLPNRINLGISMSYNLGIMACRTKYAMLFSHDDISHPDRVKSTLNAFAEGAAIVCSYMDVPASGQKITLPEMPSLVALGLALGNVVPAPTVSLDVDIARQNKLYFNPQNDYAEDYDLWCQYILRGYSFHVVPEFLVAYTLHDQQASVTRQAHQKLVAERVRLQYLRSLFPFLQPEQSEVLVRILLYEKHMLGHISQSFNEAILNGMEKQSVAPGVQSVYGYVRQMLTSPVSAPVTVQ</sequence>
<accession>C7RSG5</accession>
<organism evidence="2">
    <name type="scientific">Accumulibacter regalis</name>
    <dbReference type="NCBI Taxonomy" id="522306"/>
    <lineage>
        <taxon>Bacteria</taxon>
        <taxon>Pseudomonadati</taxon>
        <taxon>Pseudomonadota</taxon>
        <taxon>Betaproteobacteria</taxon>
        <taxon>Candidatus Accumulibacter</taxon>
    </lineage>
</organism>
<dbReference type="CAZy" id="GT2">
    <property type="family name" value="Glycosyltransferase Family 2"/>
</dbReference>
<name>C7RSG5_ACCRE</name>
<reference evidence="2" key="1">
    <citation type="submission" date="2009-08" db="EMBL/GenBank/DDBJ databases">
        <authorList>
            <consortium name="US DOE Joint Genome Institute"/>
            <person name="Lucas S."/>
            <person name="Copeland A."/>
            <person name="Lapidus A."/>
            <person name="Glavina del Rio T."/>
            <person name="Dalin E."/>
            <person name="Tice H."/>
            <person name="Bruce D."/>
            <person name="Barry K."/>
            <person name="Pitluck S."/>
            <person name="Lowry S."/>
            <person name="Larimer F."/>
            <person name="Land M."/>
            <person name="Hauser L."/>
            <person name="Kyrpides N."/>
            <person name="Ivanova N."/>
            <person name="McMahon K.D."/>
            <person name="Hugenholtz P."/>
        </authorList>
    </citation>
    <scope>NUCLEOTIDE SEQUENCE</scope>
    <source>
        <strain evidence="2">UW-1</strain>
    </source>
</reference>
<dbReference type="GO" id="GO:0016758">
    <property type="term" value="F:hexosyltransferase activity"/>
    <property type="evidence" value="ECO:0007669"/>
    <property type="project" value="UniProtKB-ARBA"/>
</dbReference>
<dbReference type="AlphaFoldDB" id="C7RSG5"/>
<dbReference type="OrthoDB" id="9802649at2"/>
<dbReference type="KEGG" id="app:CAP2UW1_1354"/>
<dbReference type="STRING" id="522306.CAP2UW1_1354"/>
<keyword evidence="2" id="KW-0808">Transferase</keyword>
<dbReference type="HOGENOM" id="CLU_920167_0_0_4"/>
<dbReference type="eggNOG" id="COG0463">
    <property type="taxonomic scope" value="Bacteria"/>
</dbReference>
<dbReference type="PANTHER" id="PTHR22916:SF3">
    <property type="entry name" value="UDP-GLCNAC:BETAGAL BETA-1,3-N-ACETYLGLUCOSAMINYLTRANSFERASE-LIKE PROTEIN 1"/>
    <property type="match status" value="1"/>
</dbReference>
<dbReference type="EMBL" id="CP001715">
    <property type="protein sequence ID" value="ACV34678.1"/>
    <property type="molecule type" value="Genomic_DNA"/>
</dbReference>
<feature type="domain" description="Glycosyltransferase 2-like" evidence="1">
    <location>
        <begin position="8"/>
        <end position="121"/>
    </location>
</feature>
<dbReference type="InterPro" id="IPR001173">
    <property type="entry name" value="Glyco_trans_2-like"/>
</dbReference>
<dbReference type="CDD" id="cd00761">
    <property type="entry name" value="Glyco_tranf_GTA_type"/>
    <property type="match status" value="1"/>
</dbReference>
<proteinExistence type="predicted"/>
<dbReference type="InterPro" id="IPR029044">
    <property type="entry name" value="Nucleotide-diphossugar_trans"/>
</dbReference>
<dbReference type="SUPFAM" id="SSF53448">
    <property type="entry name" value="Nucleotide-diphospho-sugar transferases"/>
    <property type="match status" value="1"/>
</dbReference>
<evidence type="ECO:0000259" key="1">
    <source>
        <dbReference type="Pfam" id="PF00535"/>
    </source>
</evidence>
<gene>
    <name evidence="2" type="ordered locus">CAP2UW1_1354</name>
</gene>
<dbReference type="Gene3D" id="3.90.550.10">
    <property type="entry name" value="Spore Coat Polysaccharide Biosynthesis Protein SpsA, Chain A"/>
    <property type="match status" value="1"/>
</dbReference>
<dbReference type="Pfam" id="PF00535">
    <property type="entry name" value="Glycos_transf_2"/>
    <property type="match status" value="1"/>
</dbReference>